<organism evidence="2 3">
    <name type="scientific">Pelagomonas calceolata</name>
    <dbReference type="NCBI Taxonomy" id="35677"/>
    <lineage>
        <taxon>Eukaryota</taxon>
        <taxon>Sar</taxon>
        <taxon>Stramenopiles</taxon>
        <taxon>Ochrophyta</taxon>
        <taxon>Pelagophyceae</taxon>
        <taxon>Pelagomonadales</taxon>
        <taxon>Pelagomonadaceae</taxon>
        <taxon>Pelagomonas</taxon>
    </lineage>
</organism>
<gene>
    <name evidence="2" type="ORF">PECAL_3P01040</name>
</gene>
<name>A0A8J2WIP7_9STRA</name>
<accession>A0A8J2WIP7</accession>
<evidence type="ECO:0000313" key="2">
    <source>
        <dbReference type="EMBL" id="CAH0370230.1"/>
    </source>
</evidence>
<feature type="transmembrane region" description="Helical" evidence="1">
    <location>
        <begin position="21"/>
        <end position="46"/>
    </location>
</feature>
<protein>
    <submittedName>
        <fullName evidence="2">Uncharacterized protein</fullName>
    </submittedName>
</protein>
<dbReference type="EMBL" id="CAKKNE010000003">
    <property type="protein sequence ID" value="CAH0370230.1"/>
    <property type="molecule type" value="Genomic_DNA"/>
</dbReference>
<keyword evidence="1" id="KW-0812">Transmembrane</keyword>
<dbReference type="AlphaFoldDB" id="A0A8J2WIP7"/>
<keyword evidence="1" id="KW-1133">Transmembrane helix</keyword>
<evidence type="ECO:0000313" key="3">
    <source>
        <dbReference type="Proteomes" id="UP000789595"/>
    </source>
</evidence>
<sequence length="71" mass="7570">MRARVNRPLRTDATRRRAYDDAGLVGGLIAAAVIAIAALCCIGAMAKKEKEGKPVFAPVHNPVNERVAEKA</sequence>
<reference evidence="2" key="1">
    <citation type="submission" date="2021-11" db="EMBL/GenBank/DDBJ databases">
        <authorList>
            <consortium name="Genoscope - CEA"/>
            <person name="William W."/>
        </authorList>
    </citation>
    <scope>NUCLEOTIDE SEQUENCE</scope>
</reference>
<evidence type="ECO:0000256" key="1">
    <source>
        <dbReference type="SAM" id="Phobius"/>
    </source>
</evidence>
<dbReference type="Proteomes" id="UP000789595">
    <property type="component" value="Unassembled WGS sequence"/>
</dbReference>
<proteinExistence type="predicted"/>
<keyword evidence="1" id="KW-0472">Membrane</keyword>
<keyword evidence="3" id="KW-1185">Reference proteome</keyword>
<comment type="caution">
    <text evidence="2">The sequence shown here is derived from an EMBL/GenBank/DDBJ whole genome shotgun (WGS) entry which is preliminary data.</text>
</comment>